<dbReference type="PANTHER" id="PTHR43272">
    <property type="entry name" value="LONG-CHAIN-FATTY-ACID--COA LIGASE"/>
    <property type="match status" value="1"/>
</dbReference>
<dbReference type="RefSeq" id="WP_147845145.1">
    <property type="nucleotide sequence ID" value="NZ_VDUZ01000001.1"/>
</dbReference>
<dbReference type="PROSITE" id="PS00455">
    <property type="entry name" value="AMP_BINDING"/>
    <property type="match status" value="1"/>
</dbReference>
<reference evidence="5 6" key="1">
    <citation type="submission" date="2019-06" db="EMBL/GenBank/DDBJ databases">
        <title>New taxonomy in bacterial strain CC-CFT640, isolated from vineyard.</title>
        <authorList>
            <person name="Lin S.-Y."/>
            <person name="Tsai C.-F."/>
            <person name="Young C.-C."/>
        </authorList>
    </citation>
    <scope>NUCLEOTIDE SEQUENCE [LARGE SCALE GENOMIC DNA]</scope>
    <source>
        <strain evidence="5 6">CC-CFT640</strain>
    </source>
</reference>
<dbReference type="SUPFAM" id="SSF56801">
    <property type="entry name" value="Acetyl-CoA synthetase-like"/>
    <property type="match status" value="1"/>
</dbReference>
<keyword evidence="1 5" id="KW-0436">Ligase</keyword>
<dbReference type="GO" id="GO:0004467">
    <property type="term" value="F:long-chain fatty acid-CoA ligase activity"/>
    <property type="evidence" value="ECO:0007669"/>
    <property type="project" value="TreeGrafter"/>
</dbReference>
<dbReference type="Pfam" id="PF00501">
    <property type="entry name" value="AMP-binding"/>
    <property type="match status" value="1"/>
</dbReference>
<evidence type="ECO:0000256" key="3">
    <source>
        <dbReference type="ARBA" id="ARBA00023098"/>
    </source>
</evidence>
<evidence type="ECO:0000259" key="4">
    <source>
        <dbReference type="Pfam" id="PF00501"/>
    </source>
</evidence>
<keyword evidence="2" id="KW-0276">Fatty acid metabolism</keyword>
<feature type="domain" description="AMP-dependent synthetase/ligase" evidence="4">
    <location>
        <begin position="17"/>
        <end position="435"/>
    </location>
</feature>
<evidence type="ECO:0000313" key="6">
    <source>
        <dbReference type="Proteomes" id="UP000321638"/>
    </source>
</evidence>
<dbReference type="GO" id="GO:0016020">
    <property type="term" value="C:membrane"/>
    <property type="evidence" value="ECO:0007669"/>
    <property type="project" value="TreeGrafter"/>
</dbReference>
<dbReference type="InterPro" id="IPR000873">
    <property type="entry name" value="AMP-dep_synth/lig_dom"/>
</dbReference>
<dbReference type="PANTHER" id="PTHR43272:SF32">
    <property type="entry name" value="AMP-DEPENDENT SYNTHETASE_LIGASE DOMAIN-CONTAINING PROTEIN"/>
    <property type="match status" value="1"/>
</dbReference>
<evidence type="ECO:0000256" key="1">
    <source>
        <dbReference type="ARBA" id="ARBA00022598"/>
    </source>
</evidence>
<dbReference type="Gene3D" id="3.40.50.12780">
    <property type="entry name" value="N-terminal domain of ligase-like"/>
    <property type="match status" value="1"/>
</dbReference>
<dbReference type="OrthoDB" id="9803968at2"/>
<dbReference type="InterPro" id="IPR042099">
    <property type="entry name" value="ANL_N_sf"/>
</dbReference>
<keyword evidence="6" id="KW-1185">Reference proteome</keyword>
<comment type="caution">
    <text evidence="5">The sequence shown here is derived from an EMBL/GenBank/DDBJ whole genome shotgun (WGS) entry which is preliminary data.</text>
</comment>
<evidence type="ECO:0000256" key="2">
    <source>
        <dbReference type="ARBA" id="ARBA00022832"/>
    </source>
</evidence>
<sequence length="647" mass="70872">MSLVDSPDTCTLPKLLARNARQWPAEPALREKNRGIWQTYSWADYHALVRDFALGLASLGFKRGWKLTVVGDNRPQLYAAQLSASALGGYSVPVYQDSIAAELVYVLNHAEVSVIVAEDQEQVDKVLSLKDQLPSLRWLIYDDPRGMTDYARYPFIRSFPDVVEAGRAFGAAQAGFFEAELGQGGADDVTMIAYTSGTTGNPKGVMLTHRNLITIAEAFVQTEGIRRGDNWLSYLPMAWLGDATFTVGVGLVAGTTANCPESPETVQRDLRELGPSGLVAPPRIWENMLTTMQVKGGDATPFKRRVFERLRRVAEQVELARSEGRAVPFGQRLAYALGEFLVYGPVRDQLGLRNARTCYTGGAPLGADSFRFFRAFGINLKQVYGATEASALIACQPDTEADPNSVGRTLPGIEVRVDDRGEVLVNGANVFKGYFKQDEATRETFTADGWLKTGDAGFVDPRGHLVIIDRAKDVGKLSDGTPFAPQFVENKLKFSPFIREAVAFGDGKPFVAAMIAIDMGTVGNWAERRNLAYTSFMDLSRKPEVATLIGEEIAKCNATLPPAAQVRRYLLLNKELDADDAEMTRTRKVRRRFVAEKYAAVIDAFYSGDSEVEVTMEITFEDGRKSTLTSTIGIHGAAPAAAARQAA</sequence>
<dbReference type="Proteomes" id="UP000321638">
    <property type="component" value="Unassembled WGS sequence"/>
</dbReference>
<proteinExistence type="predicted"/>
<dbReference type="AlphaFoldDB" id="A0A5C8PX32"/>
<protein>
    <submittedName>
        <fullName evidence="5">Long-chain fatty acid--CoA ligase</fullName>
    </submittedName>
</protein>
<dbReference type="InterPro" id="IPR020845">
    <property type="entry name" value="AMP-binding_CS"/>
</dbReference>
<gene>
    <name evidence="5" type="ORF">FHP25_01720</name>
</gene>
<organism evidence="5 6">
    <name type="scientific">Vineibacter terrae</name>
    <dbReference type="NCBI Taxonomy" id="2586908"/>
    <lineage>
        <taxon>Bacteria</taxon>
        <taxon>Pseudomonadati</taxon>
        <taxon>Pseudomonadota</taxon>
        <taxon>Alphaproteobacteria</taxon>
        <taxon>Hyphomicrobiales</taxon>
        <taxon>Vineibacter</taxon>
    </lineage>
</organism>
<evidence type="ECO:0000313" key="5">
    <source>
        <dbReference type="EMBL" id="TXL82439.1"/>
    </source>
</evidence>
<accession>A0A5C8PX32</accession>
<name>A0A5C8PX32_9HYPH</name>
<keyword evidence="3" id="KW-0443">Lipid metabolism</keyword>
<dbReference type="Pfam" id="PF23562">
    <property type="entry name" value="AMP-binding_C_3"/>
    <property type="match status" value="1"/>
</dbReference>
<dbReference type="EMBL" id="VDUZ01000001">
    <property type="protein sequence ID" value="TXL82439.1"/>
    <property type="molecule type" value="Genomic_DNA"/>
</dbReference>